<keyword evidence="3 4" id="KW-0472">Membrane</keyword>
<evidence type="ECO:0000256" key="2">
    <source>
        <dbReference type="ARBA" id="ARBA00022989"/>
    </source>
</evidence>
<feature type="transmembrane region" description="Helical" evidence="4">
    <location>
        <begin position="98"/>
        <end position="118"/>
    </location>
</feature>
<dbReference type="EMBL" id="CP104205">
    <property type="protein sequence ID" value="UWX53710.1"/>
    <property type="molecule type" value="Genomic_DNA"/>
</dbReference>
<dbReference type="PANTHER" id="PTHR23521:SF3">
    <property type="entry name" value="MFS TRANSPORTER"/>
    <property type="match status" value="1"/>
</dbReference>
<evidence type="ECO:0000256" key="4">
    <source>
        <dbReference type="SAM" id="Phobius"/>
    </source>
</evidence>
<keyword evidence="2 4" id="KW-1133">Transmembrane helix</keyword>
<sequence>MQPKPHILPTVIIAQFACTSPWFAGNTIIDELIIKTGPGKEIIGWVLSSVQLGFIIGTLLFGLLMIVDRLAPSKVFMICAFCAALSNLILIFPNLTSYTLLFARFSTGFFLAGIYPVGMKIAADYYEKGLGKALGFLVGALVLGTAFPYLLNGTDWGKNYEIVIQVTTWITTLGGLLLYLLVPNGPFRLPSKRIQLDVAPKLFKNIRFKKAALGYFGHMWELYAFWAFTPIAISFYNSITGSEILVPLWTGIIIGIGSVSCGLGGIISEKIGSRKVAVRALIISGICCLLSPVLFKLPPVQFLMVWSLWGFAVTADSPQLSKLVAVSATGEIKGTALTLTTCIGFGITIVSIQLLSYLQHIIGINYLFLVLAVYPALGVWHLIRLKNV</sequence>
<dbReference type="InterPro" id="IPR020846">
    <property type="entry name" value="MFS_dom"/>
</dbReference>
<dbReference type="Gene3D" id="1.20.1250.20">
    <property type="entry name" value="MFS general substrate transporter like domains"/>
    <property type="match status" value="2"/>
</dbReference>
<dbReference type="RefSeq" id="WP_260571209.1">
    <property type="nucleotide sequence ID" value="NZ_CP104205.1"/>
</dbReference>
<feature type="transmembrane region" description="Helical" evidence="4">
    <location>
        <begin position="276"/>
        <end position="294"/>
    </location>
</feature>
<feature type="transmembrane region" description="Helical" evidence="4">
    <location>
        <begin position="162"/>
        <end position="182"/>
    </location>
</feature>
<feature type="transmembrane region" description="Helical" evidence="4">
    <location>
        <begin position="364"/>
        <end position="383"/>
    </location>
</feature>
<name>A0ABY5Y3X4_9FLAO</name>
<evidence type="ECO:0000313" key="6">
    <source>
        <dbReference type="EMBL" id="UWX53710.1"/>
    </source>
</evidence>
<feature type="domain" description="Major facilitator superfamily (MFS) profile" evidence="5">
    <location>
        <begin position="1"/>
        <end position="388"/>
    </location>
</feature>
<evidence type="ECO:0000256" key="1">
    <source>
        <dbReference type="ARBA" id="ARBA00022692"/>
    </source>
</evidence>
<dbReference type="PANTHER" id="PTHR23521">
    <property type="entry name" value="TRANSPORTER MFS SUPERFAMILY"/>
    <property type="match status" value="1"/>
</dbReference>
<gene>
    <name evidence="6" type="ORF">NYZ99_11160</name>
</gene>
<organism evidence="6 7">
    <name type="scientific">Maribacter litopenaei</name>
    <dbReference type="NCBI Taxonomy" id="2976127"/>
    <lineage>
        <taxon>Bacteria</taxon>
        <taxon>Pseudomonadati</taxon>
        <taxon>Bacteroidota</taxon>
        <taxon>Flavobacteriia</taxon>
        <taxon>Flavobacteriales</taxon>
        <taxon>Flavobacteriaceae</taxon>
        <taxon>Maribacter</taxon>
    </lineage>
</organism>
<feature type="transmembrane region" description="Helical" evidence="4">
    <location>
        <begin position="75"/>
        <end position="92"/>
    </location>
</feature>
<feature type="transmembrane region" description="Helical" evidence="4">
    <location>
        <begin position="130"/>
        <end position="150"/>
    </location>
</feature>
<dbReference type="PROSITE" id="PS50850">
    <property type="entry name" value="MFS"/>
    <property type="match status" value="1"/>
</dbReference>
<feature type="transmembrane region" description="Helical" evidence="4">
    <location>
        <begin position="212"/>
        <end position="236"/>
    </location>
</feature>
<evidence type="ECO:0000313" key="7">
    <source>
        <dbReference type="Proteomes" id="UP001059209"/>
    </source>
</evidence>
<dbReference type="Pfam" id="PF07690">
    <property type="entry name" value="MFS_1"/>
    <property type="match status" value="1"/>
</dbReference>
<evidence type="ECO:0000259" key="5">
    <source>
        <dbReference type="PROSITE" id="PS50850"/>
    </source>
</evidence>
<feature type="transmembrane region" description="Helical" evidence="4">
    <location>
        <begin position="42"/>
        <end position="63"/>
    </location>
</feature>
<feature type="transmembrane region" description="Helical" evidence="4">
    <location>
        <begin position="248"/>
        <end position="267"/>
    </location>
</feature>
<feature type="transmembrane region" description="Helical" evidence="4">
    <location>
        <begin position="336"/>
        <end position="358"/>
    </location>
</feature>
<dbReference type="Proteomes" id="UP001059209">
    <property type="component" value="Chromosome"/>
</dbReference>
<keyword evidence="7" id="KW-1185">Reference proteome</keyword>
<dbReference type="SUPFAM" id="SSF103473">
    <property type="entry name" value="MFS general substrate transporter"/>
    <property type="match status" value="1"/>
</dbReference>
<dbReference type="InterPro" id="IPR011701">
    <property type="entry name" value="MFS"/>
</dbReference>
<evidence type="ECO:0000256" key="3">
    <source>
        <dbReference type="ARBA" id="ARBA00023136"/>
    </source>
</evidence>
<protein>
    <submittedName>
        <fullName evidence="6">MFS transporter</fullName>
    </submittedName>
</protein>
<dbReference type="InterPro" id="IPR036259">
    <property type="entry name" value="MFS_trans_sf"/>
</dbReference>
<accession>A0ABY5Y3X4</accession>
<keyword evidence="1 4" id="KW-0812">Transmembrane</keyword>
<proteinExistence type="predicted"/>
<reference evidence="6" key="1">
    <citation type="submission" date="2022-09" db="EMBL/GenBank/DDBJ databases">
        <title>Maribacter litopenaei sp. nov., isolated from the intestinal tract of the Pacific White Shrimp, Litopenaeus vannamei.</title>
        <authorList>
            <person name="Kim S.Y."/>
            <person name="Hwang C.Y."/>
        </authorList>
    </citation>
    <scope>NUCLEOTIDE SEQUENCE</scope>
    <source>
        <strain evidence="6">HL-LV01</strain>
    </source>
</reference>